<sequence>MPTIYDVAKLSGLSKTTVSRVINNHSYVSEEKKNLVLKAMKELNYTPNPSARKLRGQVTTTIGVIVPRIVNPFFSYLVDSIEQVAYKNGYHVLIFQSNEDKEKELVFLNLLKTKQVDGIIMTSIENDWSIIEPFTESGPILLCNEYVNNANVPIVRLDQYKGAYIGVKHLLEKGHRKIGYCTGGLFAEEGKDKDRNQGYQKALQEAGIEPDPKWIFVNQHSIEDGKQVVKKILSMEDRPTAIFTGSDEIAGGMMIEAKECGLKIPNDLAIIGFDDQPLAQMLDPKLTTIRQPIDQMGIKAMETLIDMLNDSEVKVETFELPIELVVRSST</sequence>
<keyword evidence="2" id="KW-0238">DNA-binding</keyword>
<evidence type="ECO:0000313" key="4">
    <source>
        <dbReference type="EMBL" id="AJI24678.1"/>
    </source>
</evidence>
<dbReference type="PROSITE" id="PS50932">
    <property type="entry name" value="HTH_LACI_2"/>
    <property type="match status" value="1"/>
</dbReference>
<dbReference type="Proteomes" id="UP000031829">
    <property type="component" value="Chromosome"/>
</dbReference>
<dbReference type="RefSeq" id="WP_034649765.1">
    <property type="nucleotide sequence ID" value="NZ_BCVB01000012.1"/>
</dbReference>
<dbReference type="SMART" id="SM00354">
    <property type="entry name" value="HTH_LACI"/>
    <property type="match status" value="1"/>
</dbReference>
<reference evidence="4 5" key="1">
    <citation type="journal article" date="2015" name="Genome Announc.">
        <title>Complete genome sequences for 35 biothreat assay-relevant bacillus species.</title>
        <authorList>
            <person name="Johnson S.L."/>
            <person name="Daligault H.E."/>
            <person name="Davenport K.W."/>
            <person name="Jaissle J."/>
            <person name="Frey K.G."/>
            <person name="Ladner J.T."/>
            <person name="Broomall S.M."/>
            <person name="Bishop-Lilly K.A."/>
            <person name="Bruce D.C."/>
            <person name="Gibbons H.S."/>
            <person name="Coyne S.R."/>
            <person name="Lo C.C."/>
            <person name="Meincke L."/>
            <person name="Munk A.C."/>
            <person name="Koroleva G.I."/>
            <person name="Rosenzweig C.N."/>
            <person name="Palacios G.F."/>
            <person name="Redden C.L."/>
            <person name="Minogue T.D."/>
            <person name="Chain P.S."/>
        </authorList>
    </citation>
    <scope>NUCLEOTIDE SEQUENCE [LARGE SCALE GENOMIC DNA]</scope>
    <source>
        <strain evidence="5">ATCC 14581 / DSM 32 / JCM 2506 / NBRC 15308 / NCIMB 9376 / NCTC 10342 / NRRL B-14308 / VKM B-512</strain>
    </source>
</reference>
<proteinExistence type="predicted"/>
<dbReference type="InterPro" id="IPR028082">
    <property type="entry name" value="Peripla_BP_I"/>
</dbReference>
<dbReference type="InterPro" id="IPR000843">
    <property type="entry name" value="HTH_LacI"/>
</dbReference>
<evidence type="ECO:0000256" key="2">
    <source>
        <dbReference type="ARBA" id="ARBA00023125"/>
    </source>
</evidence>
<dbReference type="EMBL" id="CP009920">
    <property type="protein sequence ID" value="AJI24678.1"/>
    <property type="molecule type" value="Genomic_DNA"/>
</dbReference>
<gene>
    <name evidence="4" type="ORF">BG04_683</name>
</gene>
<evidence type="ECO:0000256" key="1">
    <source>
        <dbReference type="ARBA" id="ARBA00023015"/>
    </source>
</evidence>
<dbReference type="HOGENOM" id="CLU_037628_6_0_9"/>
<dbReference type="AlphaFoldDB" id="A0A0B6AVG4"/>
<evidence type="ECO:0000313" key="5">
    <source>
        <dbReference type="Proteomes" id="UP000031829"/>
    </source>
</evidence>
<name>A0A0B6AVG4_PRIM2</name>
<dbReference type="CDD" id="cd01392">
    <property type="entry name" value="HTH_LacI"/>
    <property type="match status" value="1"/>
</dbReference>
<dbReference type="PANTHER" id="PTHR30146:SF136">
    <property type="entry name" value="NTD BIOSYNTHESIS OPERON REGULATOR NTDR"/>
    <property type="match status" value="1"/>
</dbReference>
<dbReference type="InterPro" id="IPR010982">
    <property type="entry name" value="Lambda_DNA-bd_dom_sf"/>
</dbReference>
<dbReference type="Pfam" id="PF13377">
    <property type="entry name" value="Peripla_BP_3"/>
    <property type="match status" value="1"/>
</dbReference>
<dbReference type="Pfam" id="PF00356">
    <property type="entry name" value="LacI"/>
    <property type="match status" value="1"/>
</dbReference>
<protein>
    <submittedName>
        <fullName evidence="4">Bacterial regulatory s, lacI family protein</fullName>
    </submittedName>
</protein>
<dbReference type="GO" id="GO:0000976">
    <property type="term" value="F:transcription cis-regulatory region binding"/>
    <property type="evidence" value="ECO:0007669"/>
    <property type="project" value="TreeGrafter"/>
</dbReference>
<dbReference type="GO" id="GO:0003700">
    <property type="term" value="F:DNA-binding transcription factor activity"/>
    <property type="evidence" value="ECO:0007669"/>
    <property type="project" value="TreeGrafter"/>
</dbReference>
<dbReference type="InterPro" id="IPR046335">
    <property type="entry name" value="LacI/GalR-like_sensor"/>
</dbReference>
<dbReference type="GeneID" id="93644174"/>
<dbReference type="CDD" id="cd06286">
    <property type="entry name" value="PBP1_CcpB-like"/>
    <property type="match status" value="1"/>
</dbReference>
<dbReference type="Gene3D" id="1.10.260.40">
    <property type="entry name" value="lambda repressor-like DNA-binding domains"/>
    <property type="match status" value="1"/>
</dbReference>
<accession>A0A0B6AVG4</accession>
<dbReference type="KEGG" id="bmeg:BG04_683"/>
<evidence type="ECO:0000256" key="3">
    <source>
        <dbReference type="ARBA" id="ARBA00023163"/>
    </source>
</evidence>
<keyword evidence="1" id="KW-0805">Transcription regulation</keyword>
<organism evidence="4 5">
    <name type="scientific">Priestia megaterium (strain ATCC 14581 / DSM 32 / CCUG 1817 / JCM 2506 / NBRC 15308 / NCIMB 9376 / NCTC 10342 / NRRL B-14308 / VKM B-512 / Ford 19)</name>
    <name type="common">Bacillus megaterium</name>
    <dbReference type="NCBI Taxonomy" id="1348623"/>
    <lineage>
        <taxon>Bacteria</taxon>
        <taxon>Bacillati</taxon>
        <taxon>Bacillota</taxon>
        <taxon>Bacilli</taxon>
        <taxon>Bacillales</taxon>
        <taxon>Bacillaceae</taxon>
        <taxon>Priestia</taxon>
    </lineage>
</organism>
<dbReference type="Gene3D" id="3.40.50.2300">
    <property type="match status" value="2"/>
</dbReference>
<dbReference type="SUPFAM" id="SSF47413">
    <property type="entry name" value="lambda repressor-like DNA-binding domains"/>
    <property type="match status" value="1"/>
</dbReference>
<dbReference type="SUPFAM" id="SSF53822">
    <property type="entry name" value="Periplasmic binding protein-like I"/>
    <property type="match status" value="1"/>
</dbReference>
<keyword evidence="3" id="KW-0804">Transcription</keyword>
<dbReference type="PANTHER" id="PTHR30146">
    <property type="entry name" value="LACI-RELATED TRANSCRIPTIONAL REPRESSOR"/>
    <property type="match status" value="1"/>
</dbReference>